<protein>
    <submittedName>
        <fullName evidence="1">Uncharacterized protein</fullName>
    </submittedName>
</protein>
<evidence type="ECO:0000313" key="1">
    <source>
        <dbReference type="EMBL" id="CAD8150092.1"/>
    </source>
</evidence>
<reference evidence="1" key="1">
    <citation type="submission" date="2021-01" db="EMBL/GenBank/DDBJ databases">
        <authorList>
            <consortium name="Genoscope - CEA"/>
            <person name="William W."/>
        </authorList>
    </citation>
    <scope>NUCLEOTIDE SEQUENCE</scope>
</reference>
<dbReference type="EMBL" id="CAJJDO010000020">
    <property type="protein sequence ID" value="CAD8150092.1"/>
    <property type="molecule type" value="Genomic_DNA"/>
</dbReference>
<accession>A0A8S1TGC3</accession>
<organism evidence="1 2">
    <name type="scientific">Paramecium pentaurelia</name>
    <dbReference type="NCBI Taxonomy" id="43138"/>
    <lineage>
        <taxon>Eukaryota</taxon>
        <taxon>Sar</taxon>
        <taxon>Alveolata</taxon>
        <taxon>Ciliophora</taxon>
        <taxon>Intramacronucleata</taxon>
        <taxon>Oligohymenophorea</taxon>
        <taxon>Peniculida</taxon>
        <taxon>Parameciidae</taxon>
        <taxon>Paramecium</taxon>
    </lineage>
</organism>
<gene>
    <name evidence="1" type="ORF">PPENT_87.1.T0200086</name>
</gene>
<sequence>MKQNKRAAQYKKKPSQEQKQLIILQLILKIKTITELVMEYELSKSTIYSYLNAKGPMYQPLETAIQENMRKWLNMSFQRLNSYKCDRLVRKDIIFYLQMEEFFQNSDSNPFQSLIPISKMNSKRFRLFQKLLQFSLAYFESLKTNQASLIQQPIDQSIVIENNNLQVNQELITQNNQMQETETYIEYESLEELMDKFRDHDSYSFC</sequence>
<evidence type="ECO:0000313" key="2">
    <source>
        <dbReference type="Proteomes" id="UP000689195"/>
    </source>
</evidence>
<name>A0A8S1TGC3_9CILI</name>
<comment type="caution">
    <text evidence="1">The sequence shown here is derived from an EMBL/GenBank/DDBJ whole genome shotgun (WGS) entry which is preliminary data.</text>
</comment>
<dbReference type="AlphaFoldDB" id="A0A8S1TGC3"/>
<dbReference type="OrthoDB" id="316162at2759"/>
<proteinExistence type="predicted"/>
<keyword evidence="2" id="KW-1185">Reference proteome</keyword>
<dbReference type="Proteomes" id="UP000689195">
    <property type="component" value="Unassembled WGS sequence"/>
</dbReference>